<sequence length="192" mass="22005">MVTQAINNRTLEGHGYSPAQIMFGFQPRYSESTSIEEHVLAQEVEVNSVPPTEQKWTQAWETYQGTREESRGRIQSPLQARSTLDHPPGRLKLGDLVLLRQVELDGAHGRKLEARWKGPFIVSKVYAGQASVDLSDLLSNLPIGKYHVNHVKLFRTRTQFQKEEAAEVAFQTKLHHEHLSELLRESRRRGER</sequence>
<organism evidence="2 3">
    <name type="scientific">Penicillium cf. viridicatum</name>
    <dbReference type="NCBI Taxonomy" id="2972119"/>
    <lineage>
        <taxon>Eukaryota</taxon>
        <taxon>Fungi</taxon>
        <taxon>Dikarya</taxon>
        <taxon>Ascomycota</taxon>
        <taxon>Pezizomycotina</taxon>
        <taxon>Eurotiomycetes</taxon>
        <taxon>Eurotiomycetidae</taxon>
        <taxon>Eurotiales</taxon>
        <taxon>Aspergillaceae</taxon>
        <taxon>Penicillium</taxon>
    </lineage>
</organism>
<gene>
    <name evidence="2" type="ORF">N7449_009558</name>
</gene>
<evidence type="ECO:0000256" key="1">
    <source>
        <dbReference type="SAM" id="MobiDB-lite"/>
    </source>
</evidence>
<proteinExistence type="predicted"/>
<evidence type="ECO:0000313" key="2">
    <source>
        <dbReference type="EMBL" id="KAJ5193416.1"/>
    </source>
</evidence>
<name>A0A9W9JCG2_9EURO</name>
<reference evidence="2" key="2">
    <citation type="journal article" date="2023" name="IMA Fungus">
        <title>Comparative genomic study of the Penicillium genus elucidates a diverse pangenome and 15 lateral gene transfer events.</title>
        <authorList>
            <person name="Petersen C."/>
            <person name="Sorensen T."/>
            <person name="Nielsen M.R."/>
            <person name="Sondergaard T.E."/>
            <person name="Sorensen J.L."/>
            <person name="Fitzpatrick D.A."/>
            <person name="Frisvad J.C."/>
            <person name="Nielsen K.L."/>
        </authorList>
    </citation>
    <scope>NUCLEOTIDE SEQUENCE</scope>
    <source>
        <strain evidence="2">IBT 20477</strain>
    </source>
</reference>
<reference evidence="2" key="1">
    <citation type="submission" date="2022-11" db="EMBL/GenBank/DDBJ databases">
        <authorList>
            <person name="Petersen C."/>
        </authorList>
    </citation>
    <scope>NUCLEOTIDE SEQUENCE</scope>
    <source>
        <strain evidence="2">IBT 20477</strain>
    </source>
</reference>
<dbReference type="OrthoDB" id="5426892at2759"/>
<accession>A0A9W9JCG2</accession>
<feature type="region of interest" description="Disordered" evidence="1">
    <location>
        <begin position="67"/>
        <end position="87"/>
    </location>
</feature>
<protein>
    <submittedName>
        <fullName evidence="2">Uncharacterized protein</fullName>
    </submittedName>
</protein>
<evidence type="ECO:0000313" key="3">
    <source>
        <dbReference type="Proteomes" id="UP001150942"/>
    </source>
</evidence>
<comment type="caution">
    <text evidence="2">The sequence shown here is derived from an EMBL/GenBank/DDBJ whole genome shotgun (WGS) entry which is preliminary data.</text>
</comment>
<keyword evidence="3" id="KW-1185">Reference proteome</keyword>
<dbReference type="AlphaFoldDB" id="A0A9W9JCG2"/>
<dbReference type="Proteomes" id="UP001150942">
    <property type="component" value="Unassembled WGS sequence"/>
</dbReference>
<dbReference type="EMBL" id="JAPQKQ010000006">
    <property type="protein sequence ID" value="KAJ5193416.1"/>
    <property type="molecule type" value="Genomic_DNA"/>
</dbReference>